<name>I0IKR1_LEPFC</name>
<dbReference type="InterPro" id="IPR036866">
    <property type="entry name" value="RibonucZ/Hydroxyglut_hydro"/>
</dbReference>
<dbReference type="RefSeq" id="WP_014448355.1">
    <property type="nucleotide sequence ID" value="NC_017094.1"/>
</dbReference>
<dbReference type="Gene3D" id="3.60.15.10">
    <property type="entry name" value="Ribonuclease Z/Hydroxyacylglutathione hydrolase-like"/>
    <property type="match status" value="1"/>
</dbReference>
<protein>
    <submittedName>
        <fullName evidence="1">Putative hydrolase, metallo-beta-lactamase superfamily</fullName>
    </submittedName>
</protein>
<dbReference type="OrthoDB" id="418728at2"/>
<dbReference type="KEGG" id="lfc:LFE_0132"/>
<reference evidence="2" key="2">
    <citation type="submission" date="2012-03" db="EMBL/GenBank/DDBJ databases">
        <title>The complete genome sequence of the pioneer microbe on fresh volcanic deposit, Leptospirillum ferrooxidans strain C2-3.</title>
        <authorList>
            <person name="Fujimura R."/>
            <person name="Sato Y."/>
            <person name="Nishizawa T."/>
            <person name="Nanba K."/>
            <person name="Oshima K."/>
            <person name="Hattori M."/>
            <person name="Kamijo T."/>
            <person name="Ohta H."/>
        </authorList>
    </citation>
    <scope>NUCLEOTIDE SEQUENCE [LARGE SCALE GENOMIC DNA]</scope>
    <source>
        <strain evidence="2">C2-3</strain>
    </source>
</reference>
<dbReference type="EMBL" id="AP012342">
    <property type="protein sequence ID" value="BAM05860.1"/>
    <property type="molecule type" value="Genomic_DNA"/>
</dbReference>
<dbReference type="STRING" id="1162668.LFE_0132"/>
<evidence type="ECO:0000313" key="2">
    <source>
        <dbReference type="Proteomes" id="UP000007382"/>
    </source>
</evidence>
<sequence length="135" mass="15240">MNCEIEFLPVGTGSRPGDAIVVRYGEDNNWQLIVIDGGTLDTGKDLVVHLKTTFGFNVVITHALVTHPDTDHASGMREILEGLPVENLWVNLPWNFAAEARPYFVDKNWTEQGLANELRKELKWTGLSRQFLCLF</sequence>
<dbReference type="HOGENOM" id="CLU_1883189_0_0_0"/>
<organism evidence="1 2">
    <name type="scientific">Leptospirillum ferrooxidans (strain C2-3)</name>
    <dbReference type="NCBI Taxonomy" id="1162668"/>
    <lineage>
        <taxon>Bacteria</taxon>
        <taxon>Pseudomonadati</taxon>
        <taxon>Nitrospirota</taxon>
        <taxon>Nitrospiria</taxon>
        <taxon>Nitrospirales</taxon>
        <taxon>Nitrospiraceae</taxon>
        <taxon>Leptospirillum</taxon>
    </lineage>
</organism>
<dbReference type="Proteomes" id="UP000007382">
    <property type="component" value="Chromosome"/>
</dbReference>
<proteinExistence type="predicted"/>
<gene>
    <name evidence="1" type="ordered locus">LFE_0132</name>
</gene>
<dbReference type="AlphaFoldDB" id="I0IKR1"/>
<accession>I0IKR1</accession>
<reference evidence="1 2" key="1">
    <citation type="journal article" date="2012" name="J. Bacteriol.">
        <title>Complete Genome Sequence of Leptospirillum ferrooxidans Strain C2-3, Isolated from a Fresh Volcanic Ash Deposit on the Island of Miyake, Japan.</title>
        <authorList>
            <person name="Fujimura R."/>
            <person name="Sato Y."/>
            <person name="Nishizawa T."/>
            <person name="Oshima K."/>
            <person name="Kim S.-W."/>
            <person name="Hattori M."/>
            <person name="Kamijo T."/>
            <person name="Ohta H."/>
        </authorList>
    </citation>
    <scope>NUCLEOTIDE SEQUENCE [LARGE SCALE GENOMIC DNA]</scope>
    <source>
        <strain evidence="1 2">C2-3</strain>
    </source>
</reference>
<dbReference type="eggNOG" id="COG2333">
    <property type="taxonomic scope" value="Bacteria"/>
</dbReference>
<keyword evidence="1" id="KW-0378">Hydrolase</keyword>
<evidence type="ECO:0000313" key="1">
    <source>
        <dbReference type="EMBL" id="BAM05860.1"/>
    </source>
</evidence>
<dbReference type="GO" id="GO:0016787">
    <property type="term" value="F:hydrolase activity"/>
    <property type="evidence" value="ECO:0007669"/>
    <property type="project" value="UniProtKB-KW"/>
</dbReference>
<keyword evidence="2" id="KW-1185">Reference proteome</keyword>
<dbReference type="SUPFAM" id="SSF56281">
    <property type="entry name" value="Metallo-hydrolase/oxidoreductase"/>
    <property type="match status" value="1"/>
</dbReference>